<dbReference type="EMBL" id="MUJK01000001">
    <property type="protein sequence ID" value="POF44174.1"/>
    <property type="molecule type" value="Genomic_DNA"/>
</dbReference>
<keyword evidence="2" id="KW-1185">Reference proteome</keyword>
<sequence>MKRRRITDDDAATFINILKSWDINKDGELNWNSFIASIQVITGYLYERTSLYKTKEGAIYKEFEVAKIQIRTGTKPKGSTMSRKNLLLAHSKLKLEIETLRAENLSLLQLHARYLRLLYENDIVPELDGL</sequence>
<evidence type="ECO:0000313" key="1">
    <source>
        <dbReference type="EMBL" id="POF44174.1"/>
    </source>
</evidence>
<organism evidence="1 2">
    <name type="scientific">Pseudomonas laurylsulfativorans</name>
    <dbReference type="NCBI Taxonomy" id="1943631"/>
    <lineage>
        <taxon>Bacteria</taxon>
        <taxon>Pseudomonadati</taxon>
        <taxon>Pseudomonadota</taxon>
        <taxon>Gammaproteobacteria</taxon>
        <taxon>Pseudomonadales</taxon>
        <taxon>Pseudomonadaceae</taxon>
        <taxon>Pseudomonas</taxon>
    </lineage>
</organism>
<comment type="caution">
    <text evidence="1">The sequence shown here is derived from an EMBL/GenBank/DDBJ whole genome shotgun (WGS) entry which is preliminary data.</text>
</comment>
<proteinExistence type="predicted"/>
<evidence type="ECO:0008006" key="3">
    <source>
        <dbReference type="Google" id="ProtNLM"/>
    </source>
</evidence>
<protein>
    <recommendedName>
        <fullName evidence="3">EF-hand domain-containing protein</fullName>
    </recommendedName>
</protein>
<name>A0A2S3VW65_9PSED</name>
<gene>
    <name evidence="1" type="ORF">B0D71_05120</name>
</gene>
<evidence type="ECO:0000313" key="2">
    <source>
        <dbReference type="Proteomes" id="UP000237440"/>
    </source>
</evidence>
<dbReference type="OrthoDB" id="6961229at2"/>
<dbReference type="RefSeq" id="WP_103393787.1">
    <property type="nucleotide sequence ID" value="NZ_MUJK01000001.1"/>
</dbReference>
<reference evidence="2" key="1">
    <citation type="submission" date="2017-02" db="EMBL/GenBank/DDBJ databases">
        <authorList>
            <person name="Furmanczyk E.M."/>
        </authorList>
    </citation>
    <scope>NUCLEOTIDE SEQUENCE [LARGE SCALE GENOMIC DNA]</scope>
    <source>
        <strain evidence="2">AP3_22</strain>
    </source>
</reference>
<dbReference type="Proteomes" id="UP000237440">
    <property type="component" value="Unassembled WGS sequence"/>
</dbReference>
<accession>A0A2S3VW65</accession>
<dbReference type="AlphaFoldDB" id="A0A2S3VW65"/>